<protein>
    <submittedName>
        <fullName evidence="1">Uncharacterized protein</fullName>
    </submittedName>
</protein>
<name>A0A0P1AIS4_PLAHL</name>
<proteinExistence type="predicted"/>
<organism evidence="1 2">
    <name type="scientific">Plasmopara halstedii</name>
    <name type="common">Downy mildew of sunflower</name>
    <dbReference type="NCBI Taxonomy" id="4781"/>
    <lineage>
        <taxon>Eukaryota</taxon>
        <taxon>Sar</taxon>
        <taxon>Stramenopiles</taxon>
        <taxon>Oomycota</taxon>
        <taxon>Peronosporomycetes</taxon>
        <taxon>Peronosporales</taxon>
        <taxon>Peronosporaceae</taxon>
        <taxon>Plasmopara</taxon>
    </lineage>
</organism>
<dbReference type="RefSeq" id="XP_024577491.1">
    <property type="nucleotide sequence ID" value="XM_024726856.1"/>
</dbReference>
<evidence type="ECO:0000313" key="1">
    <source>
        <dbReference type="EMBL" id="CEG41122.1"/>
    </source>
</evidence>
<dbReference type="AlphaFoldDB" id="A0A0P1AIS4"/>
<accession>A0A0P1AIS4</accession>
<evidence type="ECO:0000313" key="2">
    <source>
        <dbReference type="Proteomes" id="UP000054928"/>
    </source>
</evidence>
<reference evidence="2" key="1">
    <citation type="submission" date="2014-09" db="EMBL/GenBank/DDBJ databases">
        <authorList>
            <person name="Sharma Rahul"/>
            <person name="Thines Marco"/>
        </authorList>
    </citation>
    <scope>NUCLEOTIDE SEQUENCE [LARGE SCALE GENOMIC DNA]</scope>
</reference>
<dbReference type="GeneID" id="36406342"/>
<dbReference type="Proteomes" id="UP000054928">
    <property type="component" value="Unassembled WGS sequence"/>
</dbReference>
<dbReference type="EMBL" id="CCYD01000524">
    <property type="protein sequence ID" value="CEG41122.1"/>
    <property type="molecule type" value="Genomic_DNA"/>
</dbReference>
<keyword evidence="2" id="KW-1185">Reference proteome</keyword>
<sequence length="365" mass="41357">MTVSMIPRSEKALVPTADLLSTPVEETTAFLTAEKKMGLLSRLLSFFKPSNIWNRLASSWIMRLFKPHIYLRYAPDKEAAAFQLLKKAHVDKVEKNLFNSREFQTWARYFEKAFPENPMIGFELMMSTLAEHETSKFLDSIPTTKAVDGDLVLSDHFAIALIDFLAKVEETKDSKAFVESLEDSLLKLSANLKAVDSSKATGELIEGEILHRWLNSGGRKLIDIYNLPKLQKWYFSQPQQEQSDLTKALHLELQEQGFGWTAFGDAYIAAEDGAAKTIATDIVKFILEQNLVQLNLEKMNDGLDRLSFDLWVNTAIDLQADPVKIALPLLRKVASDEVILKYCASETSEQNFRAKSLMRSSSHRQ</sequence>